<dbReference type="Proteomes" id="UP000035642">
    <property type="component" value="Unassembled WGS sequence"/>
</dbReference>
<dbReference type="STRING" id="6313.A0A0K0CTW8"/>
<dbReference type="PANTHER" id="PTHR28573">
    <property type="entry name" value="SPINDLE AND KINETOCHORE-ASSOCIATED PROTEIN 1"/>
    <property type="match status" value="1"/>
</dbReference>
<feature type="region of interest" description="Disordered" evidence="4">
    <location>
        <begin position="326"/>
        <end position="348"/>
    </location>
</feature>
<dbReference type="GO" id="GO:0008017">
    <property type="term" value="F:microtubule binding"/>
    <property type="evidence" value="ECO:0007669"/>
    <property type="project" value="InterPro"/>
</dbReference>
<dbReference type="GO" id="GO:0031110">
    <property type="term" value="P:regulation of microtubule polymerization or depolymerization"/>
    <property type="evidence" value="ECO:0007669"/>
    <property type="project" value="TreeGrafter"/>
</dbReference>
<evidence type="ECO:0000256" key="1">
    <source>
        <dbReference type="ARBA" id="ARBA00006836"/>
    </source>
</evidence>
<dbReference type="PANTHER" id="PTHR28573:SF1">
    <property type="entry name" value="SPINDLE AND KINETOCHORE-ASSOCIATED PROTEIN 1"/>
    <property type="match status" value="1"/>
</dbReference>
<keyword evidence="5" id="KW-1185">Reference proteome</keyword>
<dbReference type="GO" id="GO:0000278">
    <property type="term" value="P:mitotic cell cycle"/>
    <property type="evidence" value="ECO:0007669"/>
    <property type="project" value="TreeGrafter"/>
</dbReference>
<dbReference type="WBParaSite" id="ACAC_0000057601-mRNA-1">
    <property type="protein sequence ID" value="ACAC_0000057601-mRNA-1"/>
    <property type="gene ID" value="ACAC_0000057601"/>
</dbReference>
<dbReference type="AlphaFoldDB" id="A0A0K0CTW8"/>
<dbReference type="SUPFAM" id="SSF54160">
    <property type="entry name" value="Chromo domain-like"/>
    <property type="match status" value="1"/>
</dbReference>
<comment type="similarity">
    <text evidence="1">Belongs to the SKA1 family.</text>
</comment>
<dbReference type="Gene3D" id="1.10.10.1890">
    <property type="entry name" value="Ska1 microtubule binding domain-like"/>
    <property type="match status" value="1"/>
</dbReference>
<organism evidence="5 6">
    <name type="scientific">Angiostrongylus cantonensis</name>
    <name type="common">Rat lungworm</name>
    <dbReference type="NCBI Taxonomy" id="6313"/>
    <lineage>
        <taxon>Eukaryota</taxon>
        <taxon>Metazoa</taxon>
        <taxon>Ecdysozoa</taxon>
        <taxon>Nematoda</taxon>
        <taxon>Chromadorea</taxon>
        <taxon>Rhabditida</taxon>
        <taxon>Rhabditina</taxon>
        <taxon>Rhabditomorpha</taxon>
        <taxon>Strongyloidea</taxon>
        <taxon>Metastrongylidae</taxon>
        <taxon>Angiostrongylus</taxon>
    </lineage>
</organism>
<reference evidence="6" key="2">
    <citation type="submission" date="2017-02" db="UniProtKB">
        <authorList>
            <consortium name="WormBaseParasite"/>
        </authorList>
    </citation>
    <scope>IDENTIFICATION</scope>
</reference>
<accession>A0A0K0CTW8</accession>
<dbReference type="GO" id="GO:0007059">
    <property type="term" value="P:chromosome segregation"/>
    <property type="evidence" value="ECO:0007669"/>
    <property type="project" value="InterPro"/>
</dbReference>
<dbReference type="GO" id="GO:0005876">
    <property type="term" value="C:spindle microtubule"/>
    <property type="evidence" value="ECO:0007669"/>
    <property type="project" value="TreeGrafter"/>
</dbReference>
<dbReference type="GO" id="GO:0000940">
    <property type="term" value="C:outer kinetochore"/>
    <property type="evidence" value="ECO:0007669"/>
    <property type="project" value="TreeGrafter"/>
</dbReference>
<evidence type="ECO:0000256" key="4">
    <source>
        <dbReference type="SAM" id="MobiDB-lite"/>
    </source>
</evidence>
<dbReference type="GO" id="GO:0051301">
    <property type="term" value="P:cell division"/>
    <property type="evidence" value="ECO:0007669"/>
    <property type="project" value="InterPro"/>
</dbReference>
<dbReference type="InterPro" id="IPR009829">
    <property type="entry name" value="SKA1"/>
</dbReference>
<evidence type="ECO:0000256" key="3">
    <source>
        <dbReference type="ARBA" id="ARBA00047202"/>
    </source>
</evidence>
<evidence type="ECO:0000256" key="2">
    <source>
        <dbReference type="ARBA" id="ARBA00047182"/>
    </source>
</evidence>
<protein>
    <recommendedName>
        <fullName evidence="2">SKA complex subunit 1</fullName>
    </recommendedName>
    <alternativeName>
        <fullName evidence="3">Spindle and kinetochore-associated protein 1</fullName>
    </alternativeName>
</protein>
<dbReference type="CDD" id="cd00024">
    <property type="entry name" value="CD_CSD"/>
    <property type="match status" value="1"/>
</dbReference>
<sequence>MSDHIFVYFGEEHLGRVESRKNDIVKEVESILSAKKIESDYGRGVDRDIVAKVPSKKAAVHPLTNSIAVRIGQPLPSTKEVTNSPDSAIMAPISLVEFDSIPKYMRGRMSCADLNEVLNKFNWFLSMKRELLSTPFNKLRKEEKNLVCKWKEQEASCNIGELFCQENDIKPGLRGRAQAIFRHVAPCLRHLHRIREEMSNDRYAIKRILERRKVSGKGGKDKMEYLVDWEPTWVDEQDMSARSLDDYYINVEVLGPIHSPENLQKESITKMDLVVQRRNRQDVPNDEVILELMPYEQVKRLYPDELFTYIESTCRLPEELCKAFEKNADSAKDSSGKKNPKKRKLTKK</sequence>
<dbReference type="InterPro" id="IPR016197">
    <property type="entry name" value="Chromo-like_dom_sf"/>
</dbReference>
<dbReference type="GO" id="GO:0072686">
    <property type="term" value="C:mitotic spindle"/>
    <property type="evidence" value="ECO:0007669"/>
    <property type="project" value="TreeGrafter"/>
</dbReference>
<feature type="compositionally biased region" description="Basic and acidic residues" evidence="4">
    <location>
        <begin position="326"/>
        <end position="336"/>
    </location>
</feature>
<dbReference type="InterPro" id="IPR042031">
    <property type="entry name" value="SKA1_MBD_sf"/>
</dbReference>
<proteinExistence type="inferred from homology"/>
<evidence type="ECO:0000313" key="6">
    <source>
        <dbReference type="WBParaSite" id="ACAC_0000057601-mRNA-1"/>
    </source>
</evidence>
<name>A0A0K0CTW8_ANGCA</name>
<evidence type="ECO:0000313" key="5">
    <source>
        <dbReference type="Proteomes" id="UP000035642"/>
    </source>
</evidence>
<reference evidence="5" key="1">
    <citation type="submission" date="2012-09" db="EMBL/GenBank/DDBJ databases">
        <authorList>
            <person name="Martin A.A."/>
        </authorList>
    </citation>
    <scope>NUCLEOTIDE SEQUENCE</scope>
</reference>
<dbReference type="Pfam" id="PF07160">
    <property type="entry name" value="SKA1"/>
    <property type="match status" value="1"/>
</dbReference>
<feature type="compositionally biased region" description="Basic residues" evidence="4">
    <location>
        <begin position="338"/>
        <end position="348"/>
    </location>
</feature>